<reference evidence="2" key="1">
    <citation type="journal article" date="2022" name="Mol. Ecol. Resour.">
        <title>The genomes of chicory, endive, great burdock and yacon provide insights into Asteraceae palaeo-polyploidization history and plant inulin production.</title>
        <authorList>
            <person name="Fan W."/>
            <person name="Wang S."/>
            <person name="Wang H."/>
            <person name="Wang A."/>
            <person name="Jiang F."/>
            <person name="Liu H."/>
            <person name="Zhao H."/>
            <person name="Xu D."/>
            <person name="Zhang Y."/>
        </authorList>
    </citation>
    <scope>NUCLEOTIDE SEQUENCE [LARGE SCALE GENOMIC DNA]</scope>
    <source>
        <strain evidence="2">cv. Niubang</strain>
    </source>
</reference>
<sequence>MYFLSDKKLAKLPVTMITKSSLRRLTFYLPLGEFAKHSSGACMEKMPIGRMVLFFLLNQVMIIIFIFFILGVIR</sequence>
<protein>
    <submittedName>
        <fullName evidence="1">Uncharacterized protein</fullName>
    </submittedName>
</protein>
<keyword evidence="2" id="KW-1185">Reference proteome</keyword>
<accession>A0ACB8Y366</accession>
<comment type="caution">
    <text evidence="1">The sequence shown here is derived from an EMBL/GenBank/DDBJ whole genome shotgun (WGS) entry which is preliminary data.</text>
</comment>
<evidence type="ECO:0000313" key="2">
    <source>
        <dbReference type="Proteomes" id="UP001055879"/>
    </source>
</evidence>
<organism evidence="1 2">
    <name type="scientific">Arctium lappa</name>
    <name type="common">Greater burdock</name>
    <name type="synonym">Lappa major</name>
    <dbReference type="NCBI Taxonomy" id="4217"/>
    <lineage>
        <taxon>Eukaryota</taxon>
        <taxon>Viridiplantae</taxon>
        <taxon>Streptophyta</taxon>
        <taxon>Embryophyta</taxon>
        <taxon>Tracheophyta</taxon>
        <taxon>Spermatophyta</taxon>
        <taxon>Magnoliopsida</taxon>
        <taxon>eudicotyledons</taxon>
        <taxon>Gunneridae</taxon>
        <taxon>Pentapetalae</taxon>
        <taxon>asterids</taxon>
        <taxon>campanulids</taxon>
        <taxon>Asterales</taxon>
        <taxon>Asteraceae</taxon>
        <taxon>Carduoideae</taxon>
        <taxon>Cardueae</taxon>
        <taxon>Arctiinae</taxon>
        <taxon>Arctium</taxon>
    </lineage>
</organism>
<evidence type="ECO:0000313" key="1">
    <source>
        <dbReference type="EMBL" id="KAI3677977.1"/>
    </source>
</evidence>
<dbReference type="Proteomes" id="UP001055879">
    <property type="component" value="Linkage Group LG14"/>
</dbReference>
<name>A0ACB8Y366_ARCLA</name>
<proteinExistence type="predicted"/>
<gene>
    <name evidence="1" type="ORF">L6452_37251</name>
</gene>
<reference evidence="1 2" key="2">
    <citation type="journal article" date="2022" name="Mol. Ecol. Resour.">
        <title>The genomes of chicory, endive, great burdock and yacon provide insights into Asteraceae paleo-polyploidization history and plant inulin production.</title>
        <authorList>
            <person name="Fan W."/>
            <person name="Wang S."/>
            <person name="Wang H."/>
            <person name="Wang A."/>
            <person name="Jiang F."/>
            <person name="Liu H."/>
            <person name="Zhao H."/>
            <person name="Xu D."/>
            <person name="Zhang Y."/>
        </authorList>
    </citation>
    <scope>NUCLEOTIDE SEQUENCE [LARGE SCALE GENOMIC DNA]</scope>
    <source>
        <strain evidence="2">cv. Niubang</strain>
    </source>
</reference>
<dbReference type="EMBL" id="CM042060">
    <property type="protein sequence ID" value="KAI3677977.1"/>
    <property type="molecule type" value="Genomic_DNA"/>
</dbReference>